<feature type="chain" id="PRO_5044729199" evidence="1">
    <location>
        <begin position="33"/>
        <end position="260"/>
    </location>
</feature>
<gene>
    <name evidence="4" type="primary">LOC118403969</name>
    <name evidence="2" type="ORF">BRAFLDRAFT_105863</name>
</gene>
<reference evidence="3" key="2">
    <citation type="journal article" date="2020" name="Nat. Ecol. Evol.">
        <title>Deeply conserved synteny resolves early events in vertebrate evolution.</title>
        <authorList>
            <person name="Simakov O."/>
            <person name="Marletaz F."/>
            <person name="Yue J.X."/>
            <person name="O'Connell B."/>
            <person name="Jenkins J."/>
            <person name="Brandt A."/>
            <person name="Calef R."/>
            <person name="Tung C.H."/>
            <person name="Huang T.K."/>
            <person name="Schmutz J."/>
            <person name="Satoh N."/>
            <person name="Yu J.K."/>
            <person name="Putnam N.H."/>
            <person name="Green R.E."/>
            <person name="Rokhsar D.S."/>
        </authorList>
    </citation>
    <scope>NUCLEOTIDE SEQUENCE [LARGE SCALE GENOMIC DNA]</scope>
    <source>
        <strain evidence="3">S238N-H82</strain>
    </source>
</reference>
<dbReference type="InParanoid" id="C3YKY1"/>
<dbReference type="EMBL" id="GG666525">
    <property type="protein sequence ID" value="EEN58972.1"/>
    <property type="molecule type" value="Genomic_DNA"/>
</dbReference>
<keyword evidence="1" id="KW-0732">Signal</keyword>
<reference evidence="2" key="1">
    <citation type="journal article" date="2008" name="Nature">
        <title>The amphioxus genome and the evolution of the chordate karyotype.</title>
        <authorList>
            <consortium name="US DOE Joint Genome Institute (JGI-PGF)"/>
            <person name="Putnam N.H."/>
            <person name="Butts T."/>
            <person name="Ferrier D.E.K."/>
            <person name="Furlong R.F."/>
            <person name="Hellsten U."/>
            <person name="Kawashima T."/>
            <person name="Robinson-Rechavi M."/>
            <person name="Shoguchi E."/>
            <person name="Terry A."/>
            <person name="Yu J.-K."/>
            <person name="Benito-Gutierrez E.L."/>
            <person name="Dubchak I."/>
            <person name="Garcia-Fernandez J."/>
            <person name="Gibson-Brown J.J."/>
            <person name="Grigoriev I.V."/>
            <person name="Horton A.C."/>
            <person name="de Jong P.J."/>
            <person name="Jurka J."/>
            <person name="Kapitonov V.V."/>
            <person name="Kohara Y."/>
            <person name="Kuroki Y."/>
            <person name="Lindquist E."/>
            <person name="Lucas S."/>
            <person name="Osoegawa K."/>
            <person name="Pennacchio L.A."/>
            <person name="Salamov A.A."/>
            <person name="Satou Y."/>
            <person name="Sauka-Spengler T."/>
            <person name="Schmutz J."/>
            <person name="Shin-I T."/>
            <person name="Toyoda A."/>
            <person name="Bronner-Fraser M."/>
            <person name="Fujiyama A."/>
            <person name="Holland L.Z."/>
            <person name="Holland P.W.H."/>
            <person name="Satoh N."/>
            <person name="Rokhsar D.S."/>
        </authorList>
    </citation>
    <scope>NUCLEOTIDE SEQUENCE [LARGE SCALE GENOMIC DNA]</scope>
    <source>
        <strain evidence="2">S238N-H82</strain>
        <tissue evidence="2">Testes</tissue>
    </source>
</reference>
<dbReference type="AlphaFoldDB" id="C3YKY1"/>
<feature type="signal peptide" evidence="1">
    <location>
        <begin position="1"/>
        <end position="32"/>
    </location>
</feature>
<evidence type="ECO:0000313" key="4">
    <source>
        <dbReference type="RefSeq" id="XP_035658767.1"/>
    </source>
</evidence>
<evidence type="ECO:0000256" key="1">
    <source>
        <dbReference type="SAM" id="SignalP"/>
    </source>
</evidence>
<sequence>MSKMIPITVIMQYLVLCFVVLVVSRSVGTTKTIPPSGLNAAPDSQSVSPKELLLQRKGRYNNVAISNSSSRVVQNEYRKNVFKATHAISRTRVDEPDADTRVLMKMTSLSSRISLRRSERSTDEQNLEQESSQLFQEGSQLFQVITCIINVTCNMGTPNSECTCVNDLDAFGQPKCTLPKARITHKSKVTIVPMNLFCAGVALPLVDDKTHYDVHASCSIFAPQDVSYKVNFIKEDGERDLKTGGLILKYKACLEPEMKR</sequence>
<dbReference type="Proteomes" id="UP000001554">
    <property type="component" value="Chromosome 16"/>
</dbReference>
<organism>
    <name type="scientific">Branchiostoma floridae</name>
    <name type="common">Florida lancelet</name>
    <name type="synonym">Amphioxus</name>
    <dbReference type="NCBI Taxonomy" id="7739"/>
    <lineage>
        <taxon>Eukaryota</taxon>
        <taxon>Metazoa</taxon>
        <taxon>Chordata</taxon>
        <taxon>Cephalochordata</taxon>
        <taxon>Leptocardii</taxon>
        <taxon>Amphioxiformes</taxon>
        <taxon>Branchiostomatidae</taxon>
        <taxon>Branchiostoma</taxon>
    </lineage>
</organism>
<protein>
    <submittedName>
        <fullName evidence="4">Uncharacterized protein LOC118403969</fullName>
    </submittedName>
</protein>
<accession>C3YKY1</accession>
<dbReference type="RefSeq" id="XP_035658767.1">
    <property type="nucleotide sequence ID" value="XM_035802874.1"/>
</dbReference>
<name>C3YKY1_BRAFL</name>
<dbReference type="OrthoDB" id="10006795at2759"/>
<evidence type="ECO:0000313" key="2">
    <source>
        <dbReference type="EMBL" id="EEN58972.1"/>
    </source>
</evidence>
<dbReference type="KEGG" id="bfo:118403969"/>
<evidence type="ECO:0000313" key="3">
    <source>
        <dbReference type="Proteomes" id="UP000001554"/>
    </source>
</evidence>
<proteinExistence type="predicted"/>
<dbReference type="GeneID" id="118403969"/>
<keyword evidence="3" id="KW-1185">Reference proteome</keyword>
<dbReference type="OMA" id="FKATHAI"/>
<reference evidence="4" key="3">
    <citation type="submission" date="2025-04" db="UniProtKB">
        <authorList>
            <consortium name="RefSeq"/>
        </authorList>
    </citation>
    <scope>IDENTIFICATION</scope>
    <source>
        <strain evidence="4">S238N-H82</strain>
        <tissue evidence="4">Testes</tissue>
    </source>
</reference>